<dbReference type="InterPro" id="IPR036291">
    <property type="entry name" value="NAD(P)-bd_dom_sf"/>
</dbReference>
<proteinExistence type="inferred from homology"/>
<evidence type="ECO:0000313" key="7">
    <source>
        <dbReference type="Proteomes" id="UP001053296"/>
    </source>
</evidence>
<evidence type="ECO:0000256" key="1">
    <source>
        <dbReference type="ARBA" id="ARBA00005854"/>
    </source>
</evidence>
<evidence type="ECO:0000259" key="5">
    <source>
        <dbReference type="Pfam" id="PF02826"/>
    </source>
</evidence>
<name>A0ABM9SE24_9BACT</name>
<keyword evidence="2 3" id="KW-0560">Oxidoreductase</keyword>
<dbReference type="PANTHER" id="PTHR10996:SF257">
    <property type="entry name" value="GLYOXYLATE REDUCTASE 1"/>
    <property type="match status" value="1"/>
</dbReference>
<dbReference type="Gene3D" id="3.40.50.720">
    <property type="entry name" value="NAD(P)-binding Rossmann-like Domain"/>
    <property type="match status" value="2"/>
</dbReference>
<dbReference type="InterPro" id="IPR006140">
    <property type="entry name" value="D-isomer_DH_NAD-bd"/>
</dbReference>
<dbReference type="SUPFAM" id="SSF52283">
    <property type="entry name" value="Formate/glycerate dehydrogenase catalytic domain-like"/>
    <property type="match status" value="1"/>
</dbReference>
<feature type="domain" description="D-isomer specific 2-hydroxyacid dehydrogenase catalytic" evidence="4">
    <location>
        <begin position="6"/>
        <end position="321"/>
    </location>
</feature>
<dbReference type="PROSITE" id="PS00065">
    <property type="entry name" value="D_2_HYDROXYACID_DH_1"/>
    <property type="match status" value="1"/>
</dbReference>
<dbReference type="Pfam" id="PF02826">
    <property type="entry name" value="2-Hacid_dh_C"/>
    <property type="match status" value="1"/>
</dbReference>
<protein>
    <submittedName>
        <fullName evidence="6">D-glycerate dehydrogenase</fullName>
    </submittedName>
</protein>
<dbReference type="CDD" id="cd05301">
    <property type="entry name" value="GDH"/>
    <property type="match status" value="1"/>
</dbReference>
<dbReference type="PROSITE" id="PS00670">
    <property type="entry name" value="D_2_HYDROXYACID_DH_2"/>
    <property type="match status" value="1"/>
</dbReference>
<gene>
    <name evidence="6" type="ORF">PSDVSF_10240</name>
</gene>
<dbReference type="PANTHER" id="PTHR10996">
    <property type="entry name" value="2-HYDROXYACID DEHYDROGENASE-RELATED"/>
    <property type="match status" value="1"/>
</dbReference>
<dbReference type="InterPro" id="IPR029753">
    <property type="entry name" value="D-isomer_DH_CS"/>
</dbReference>
<dbReference type="Pfam" id="PF00389">
    <property type="entry name" value="2-Hacid_dh"/>
    <property type="match status" value="1"/>
</dbReference>
<evidence type="ECO:0000313" key="6">
    <source>
        <dbReference type="EMBL" id="BCS87782.1"/>
    </source>
</evidence>
<dbReference type="SUPFAM" id="SSF51735">
    <property type="entry name" value="NAD(P)-binding Rossmann-fold domains"/>
    <property type="match status" value="1"/>
</dbReference>
<organism evidence="6 7">
    <name type="scientific">Pseudodesulfovibrio sediminis</name>
    <dbReference type="NCBI Taxonomy" id="2810563"/>
    <lineage>
        <taxon>Bacteria</taxon>
        <taxon>Pseudomonadati</taxon>
        <taxon>Thermodesulfobacteriota</taxon>
        <taxon>Desulfovibrionia</taxon>
        <taxon>Desulfovibrionales</taxon>
        <taxon>Desulfovibrionaceae</taxon>
    </lineage>
</organism>
<reference evidence="6" key="1">
    <citation type="journal article" date="2022" name="Arch. Microbiol.">
        <title>Pseudodesulfovibrio sediminis sp. nov., a mesophilic and neutrophilic sulfate-reducing bacterium isolated from sediment of a brackish lake.</title>
        <authorList>
            <person name="Takahashi A."/>
            <person name="Kojima H."/>
            <person name="Watanabe M."/>
            <person name="Fukui M."/>
        </authorList>
    </citation>
    <scope>NUCLEOTIDE SEQUENCE</scope>
    <source>
        <strain evidence="6">SF6</strain>
    </source>
</reference>
<keyword evidence="7" id="KW-1185">Reference proteome</keyword>
<comment type="similarity">
    <text evidence="1 3">Belongs to the D-isomer specific 2-hydroxyacid dehydrogenase family.</text>
</comment>
<accession>A0ABM9SE24</accession>
<evidence type="ECO:0000256" key="2">
    <source>
        <dbReference type="ARBA" id="ARBA00023002"/>
    </source>
</evidence>
<dbReference type="InterPro" id="IPR029752">
    <property type="entry name" value="D-isomer_DH_CS1"/>
</dbReference>
<evidence type="ECO:0000259" key="4">
    <source>
        <dbReference type="Pfam" id="PF00389"/>
    </source>
</evidence>
<dbReference type="EMBL" id="AP024485">
    <property type="protein sequence ID" value="BCS87782.1"/>
    <property type="molecule type" value="Genomic_DNA"/>
</dbReference>
<sequence>MDRFKVYITRQIPQEGIDLLSRVADVDVNPEDAPLPHATLLEKAALYDGIIGLLTDRIDAEFMDAATQLKGYANYAVGFDNIDVAAATRRNLPVSNTPGVLTDATAECAWALIFAVSRRVVESDAVMRSGSWSGWGPLQFIGGDISGKTLGIVGAGRIGTATALMSRGFGMKVLYTSSSGRRNDILDSQLGASLVPFDTLLQEADFISIHAPLTEQTRHMFNAEAFAQMKQTAYVINTARGPVIKEDDLVAALQTGQIAGAGLDVFENEPNMAPGLASLDSVVVLPHIGSATKSSRTNMATLAASNLIAMLQGRQPETCLNPELYDS</sequence>
<dbReference type="InterPro" id="IPR006139">
    <property type="entry name" value="D-isomer_2_OHA_DH_cat_dom"/>
</dbReference>
<dbReference type="InterPro" id="IPR050223">
    <property type="entry name" value="D-isomer_2-hydroxyacid_DH"/>
</dbReference>
<dbReference type="RefSeq" id="WP_229594358.1">
    <property type="nucleotide sequence ID" value="NZ_AP024485.1"/>
</dbReference>
<evidence type="ECO:0000256" key="3">
    <source>
        <dbReference type="RuleBase" id="RU003719"/>
    </source>
</evidence>
<dbReference type="Proteomes" id="UP001053296">
    <property type="component" value="Chromosome"/>
</dbReference>
<feature type="domain" description="D-isomer specific 2-hydroxyacid dehydrogenase NAD-binding" evidence="5">
    <location>
        <begin position="111"/>
        <end position="289"/>
    </location>
</feature>